<evidence type="ECO:0000256" key="5">
    <source>
        <dbReference type="ARBA" id="ARBA00023163"/>
    </source>
</evidence>
<sequence>MVEHYARGTHIRHQIEYVRGTTSMVGDEASNNLIKWSDNGHSFVVPRHVNFAKEVLPKFFKHNNFSSFVRQLNMYGFHKVPHLQQGVLMPDSDTEQWEFSNPHFQRNQPDLLYLVSRKKASNGTEDKDPMTIDLGHILSEVSAIKRHQIAISSDLKNIEREHQSLWRESISARERHQRQQETIDKILRFLASVFSSEKKRAIVPSKKPRLRITDGDQLDLHEDEDELQESDDETELAAAGSKRKRPGTAATVGTDQPQSSTPGDVKITPSPPVPSLRTTATTSNPALANKNATTAPTNSDFLTNSFPALNYSNLSSFANFGSSSTPTSGAGSITLGGFKLDPSTLSLPTLLPGALSSDHQDMLRAIAMANSKENNLPLAPLPPSFSQTPTGAAVTKGVDQIAAEMEQLQKSIEALSQHGLDVDNFTFDDDTYLSLAGNYGNSEHPTLACAGDIQVPERKENGC</sequence>
<dbReference type="PRINTS" id="PR00056">
    <property type="entry name" value="HSFDOMAIN"/>
</dbReference>
<dbReference type="PANTHER" id="PTHR10015">
    <property type="entry name" value="HEAT SHOCK TRANSCRIPTION FACTOR"/>
    <property type="match status" value="1"/>
</dbReference>
<dbReference type="InterPro" id="IPR036388">
    <property type="entry name" value="WH-like_DNA-bd_sf"/>
</dbReference>
<evidence type="ECO:0000256" key="7">
    <source>
        <dbReference type="RuleBase" id="RU004020"/>
    </source>
</evidence>
<evidence type="ECO:0000259" key="9">
    <source>
        <dbReference type="PROSITE" id="PS00434"/>
    </source>
</evidence>
<evidence type="ECO:0000256" key="2">
    <source>
        <dbReference type="ARBA" id="ARBA00006403"/>
    </source>
</evidence>
<reference evidence="10" key="1">
    <citation type="journal article" date="2020" name="Fungal Divers.">
        <title>Resolving the Mortierellaceae phylogeny through synthesis of multi-gene phylogenetics and phylogenomics.</title>
        <authorList>
            <person name="Vandepol N."/>
            <person name="Liber J."/>
            <person name="Desiro A."/>
            <person name="Na H."/>
            <person name="Kennedy M."/>
            <person name="Barry K."/>
            <person name="Grigoriev I.V."/>
            <person name="Miller A.N."/>
            <person name="O'Donnell K."/>
            <person name="Stajich J.E."/>
            <person name="Bonito G."/>
        </authorList>
    </citation>
    <scope>NUCLEOTIDE SEQUENCE</scope>
    <source>
        <strain evidence="10">KOD1015</strain>
    </source>
</reference>
<dbReference type="InterPro" id="IPR000232">
    <property type="entry name" value="HSF_DNA-bd"/>
</dbReference>
<dbReference type="GO" id="GO:0043565">
    <property type="term" value="F:sequence-specific DNA binding"/>
    <property type="evidence" value="ECO:0007669"/>
    <property type="project" value="InterPro"/>
</dbReference>
<keyword evidence="3" id="KW-0805">Transcription regulation</keyword>
<evidence type="ECO:0000313" key="11">
    <source>
        <dbReference type="Proteomes" id="UP000780801"/>
    </source>
</evidence>
<comment type="caution">
    <text evidence="10">The sequence shown here is derived from an EMBL/GenBank/DDBJ whole genome shotgun (WGS) entry which is preliminary data.</text>
</comment>
<dbReference type="SUPFAM" id="SSF46785">
    <property type="entry name" value="Winged helix' DNA-binding domain"/>
    <property type="match status" value="1"/>
</dbReference>
<keyword evidence="4" id="KW-0238">DNA-binding</keyword>
<comment type="subcellular location">
    <subcellularLocation>
        <location evidence="1">Nucleus</location>
    </subcellularLocation>
</comment>
<evidence type="ECO:0000256" key="3">
    <source>
        <dbReference type="ARBA" id="ARBA00023015"/>
    </source>
</evidence>
<evidence type="ECO:0000256" key="8">
    <source>
        <dbReference type="SAM" id="MobiDB-lite"/>
    </source>
</evidence>
<evidence type="ECO:0000256" key="1">
    <source>
        <dbReference type="ARBA" id="ARBA00004123"/>
    </source>
</evidence>
<feature type="region of interest" description="Disordered" evidence="8">
    <location>
        <begin position="213"/>
        <end position="299"/>
    </location>
</feature>
<evidence type="ECO:0000256" key="4">
    <source>
        <dbReference type="ARBA" id="ARBA00023125"/>
    </source>
</evidence>
<dbReference type="PROSITE" id="PS00434">
    <property type="entry name" value="HSF_DOMAIN"/>
    <property type="match status" value="1"/>
</dbReference>
<evidence type="ECO:0000256" key="6">
    <source>
        <dbReference type="ARBA" id="ARBA00023242"/>
    </source>
</evidence>
<dbReference type="FunFam" id="1.10.10.10:FF:000027">
    <property type="entry name" value="Heat shock transcription factor 1"/>
    <property type="match status" value="1"/>
</dbReference>
<gene>
    <name evidence="10" type="primary">HSF1_2</name>
    <name evidence="10" type="ORF">BGW38_009334</name>
</gene>
<dbReference type="PANTHER" id="PTHR10015:SF427">
    <property type="entry name" value="HEAT SHOCK FACTOR PROTEIN"/>
    <property type="match status" value="1"/>
</dbReference>
<dbReference type="Pfam" id="PF00447">
    <property type="entry name" value="HSF_DNA-bind"/>
    <property type="match status" value="1"/>
</dbReference>
<feature type="compositionally biased region" description="Acidic residues" evidence="8">
    <location>
        <begin position="221"/>
        <end position="235"/>
    </location>
</feature>
<dbReference type="Proteomes" id="UP000780801">
    <property type="component" value="Unassembled WGS sequence"/>
</dbReference>
<dbReference type="OrthoDB" id="60033at2759"/>
<feature type="compositionally biased region" description="Polar residues" evidence="8">
    <location>
        <begin position="251"/>
        <end position="262"/>
    </location>
</feature>
<dbReference type="InterPro" id="IPR036390">
    <property type="entry name" value="WH_DNA-bd_sf"/>
</dbReference>
<keyword evidence="5" id="KW-0804">Transcription</keyword>
<feature type="domain" description="HSF-type DNA-binding" evidence="9">
    <location>
        <begin position="56"/>
        <end position="80"/>
    </location>
</feature>
<dbReference type="GO" id="GO:0003700">
    <property type="term" value="F:DNA-binding transcription factor activity"/>
    <property type="evidence" value="ECO:0007669"/>
    <property type="project" value="InterPro"/>
</dbReference>
<accession>A0A9P6FXT9</accession>
<organism evidence="10 11">
    <name type="scientific">Lunasporangiospora selenospora</name>
    <dbReference type="NCBI Taxonomy" id="979761"/>
    <lineage>
        <taxon>Eukaryota</taxon>
        <taxon>Fungi</taxon>
        <taxon>Fungi incertae sedis</taxon>
        <taxon>Mucoromycota</taxon>
        <taxon>Mortierellomycotina</taxon>
        <taxon>Mortierellomycetes</taxon>
        <taxon>Mortierellales</taxon>
        <taxon>Mortierellaceae</taxon>
        <taxon>Lunasporangiospora</taxon>
    </lineage>
</organism>
<keyword evidence="6" id="KW-0539">Nucleus</keyword>
<proteinExistence type="inferred from homology"/>
<dbReference type="AlphaFoldDB" id="A0A9P6FXT9"/>
<dbReference type="Gene3D" id="1.10.10.10">
    <property type="entry name" value="Winged helix-like DNA-binding domain superfamily/Winged helix DNA-binding domain"/>
    <property type="match status" value="1"/>
</dbReference>
<dbReference type="GO" id="GO:0005634">
    <property type="term" value="C:nucleus"/>
    <property type="evidence" value="ECO:0007669"/>
    <property type="project" value="UniProtKB-SubCell"/>
</dbReference>
<keyword evidence="11" id="KW-1185">Reference proteome</keyword>
<protein>
    <submittedName>
        <fullName evidence="10">Stress-responsive transcription factor hsf1</fullName>
    </submittedName>
</protein>
<dbReference type="SMART" id="SM00415">
    <property type="entry name" value="HSF"/>
    <property type="match status" value="1"/>
</dbReference>
<dbReference type="EMBL" id="JAABOA010000681">
    <property type="protein sequence ID" value="KAF9583499.1"/>
    <property type="molecule type" value="Genomic_DNA"/>
</dbReference>
<evidence type="ECO:0000313" key="10">
    <source>
        <dbReference type="EMBL" id="KAF9583499.1"/>
    </source>
</evidence>
<name>A0A9P6FXT9_9FUNG</name>
<comment type="similarity">
    <text evidence="2 7">Belongs to the HSF family.</text>
</comment>
<feature type="compositionally biased region" description="Polar residues" evidence="8">
    <location>
        <begin position="276"/>
        <end position="299"/>
    </location>
</feature>